<dbReference type="EMBL" id="ACCL02000019">
    <property type="protein sequence ID" value="EET59347.1"/>
    <property type="molecule type" value="Genomic_DNA"/>
</dbReference>
<reference evidence="1" key="1">
    <citation type="submission" date="2009-07" db="EMBL/GenBank/DDBJ databases">
        <authorList>
            <person name="Weinstock G."/>
            <person name="Sodergren E."/>
            <person name="Clifton S."/>
            <person name="Fulton L."/>
            <person name="Fulton B."/>
            <person name="Courtney L."/>
            <person name="Fronick C."/>
            <person name="Harrison M."/>
            <person name="Strong C."/>
            <person name="Farmer C."/>
            <person name="Delahaunty K."/>
            <person name="Markovic C."/>
            <person name="Hall O."/>
            <person name="Minx P."/>
            <person name="Tomlinson C."/>
            <person name="Mitreva M."/>
            <person name="Nelson J."/>
            <person name="Hou S."/>
            <person name="Wollam A."/>
            <person name="Pepin K.H."/>
            <person name="Johnson M."/>
            <person name="Bhonagiri V."/>
            <person name="Nash W.E."/>
            <person name="Warren W."/>
            <person name="Chinwalla A."/>
            <person name="Mardis E.R."/>
            <person name="Wilson R.K."/>
        </authorList>
    </citation>
    <scope>NUCLEOTIDE SEQUENCE [LARGE SCALE GENOMIC DNA]</scope>
    <source>
        <strain evidence="1">DSM 14469</strain>
    </source>
</reference>
<dbReference type="RefSeq" id="WP_006863426.1">
    <property type="nucleotide sequence ID" value="NZ_ACCL02000019.1"/>
</dbReference>
<dbReference type="Proteomes" id="UP000005561">
    <property type="component" value="Unassembled WGS sequence"/>
</dbReference>
<evidence type="ECO:0000313" key="1">
    <source>
        <dbReference type="EMBL" id="EET59347.1"/>
    </source>
</evidence>
<dbReference type="OrthoDB" id="1821208at2"/>
<proteinExistence type="predicted"/>
<evidence type="ECO:0000313" key="2">
    <source>
        <dbReference type="Proteomes" id="UP000005561"/>
    </source>
</evidence>
<accession>C6LJ27</accession>
<protein>
    <submittedName>
        <fullName evidence="1">Uncharacterized protein</fullName>
    </submittedName>
</protein>
<dbReference type="AlphaFoldDB" id="C6LJ27"/>
<keyword evidence="2" id="KW-1185">Reference proteome</keyword>
<name>C6LJ27_9FIRM</name>
<organism evidence="1 2">
    <name type="scientific">Marvinbryantia formatexigens DSM 14469</name>
    <dbReference type="NCBI Taxonomy" id="478749"/>
    <lineage>
        <taxon>Bacteria</taxon>
        <taxon>Bacillati</taxon>
        <taxon>Bacillota</taxon>
        <taxon>Clostridia</taxon>
        <taxon>Lachnospirales</taxon>
        <taxon>Lachnospiraceae</taxon>
        <taxon>Marvinbryantia</taxon>
    </lineage>
</organism>
<sequence>MDRIDNLLEKTCYIMDFLPEQVKENAGGQFFDVENYLINSDKYTAFVEKFKGIILKLMCYYHTSIFWNKWVDYPRPEKIAEIISEMSEHHSGTLNVLFPQENTLLVFEWGDLNLSVYNPPEQVQTIMKKLASSESLFWRKI</sequence>
<comment type="caution">
    <text evidence="1">The sequence shown here is derived from an EMBL/GenBank/DDBJ whole genome shotgun (WGS) entry which is preliminary data.</text>
</comment>
<gene>
    <name evidence="1" type="ORF">BRYFOR_08661</name>
</gene>
<dbReference type="STRING" id="168384.SAMN05660368_00808"/>
<dbReference type="eggNOG" id="ENOG50330SD">
    <property type="taxonomic scope" value="Bacteria"/>
</dbReference>